<name>A0A0X8JN90_9BACT</name>
<dbReference type="Pfam" id="PF02405">
    <property type="entry name" value="MlaE"/>
    <property type="match status" value="1"/>
</dbReference>
<keyword evidence="4 7" id="KW-0812">Transmembrane</keyword>
<dbReference type="InterPro" id="IPR003453">
    <property type="entry name" value="ABC_MlaE_roteobac"/>
</dbReference>
<evidence type="ECO:0000256" key="3">
    <source>
        <dbReference type="ARBA" id="ARBA00022448"/>
    </source>
</evidence>
<dbReference type="NCBIfam" id="TIGR00056">
    <property type="entry name" value="MlaE family lipid ABC transporter permease subunit"/>
    <property type="match status" value="1"/>
</dbReference>
<dbReference type="InterPro" id="IPR030802">
    <property type="entry name" value="Permease_MalE"/>
</dbReference>
<dbReference type="GO" id="GO:0005548">
    <property type="term" value="F:phospholipid transporter activity"/>
    <property type="evidence" value="ECO:0007669"/>
    <property type="project" value="TreeGrafter"/>
</dbReference>
<comment type="similarity">
    <text evidence="2 7">Belongs to the MlaE permease family.</text>
</comment>
<protein>
    <submittedName>
        <fullName evidence="8">ABC transporter permease</fullName>
    </submittedName>
</protein>
<gene>
    <name evidence="8" type="ORF">AXF15_00290</name>
</gene>
<evidence type="ECO:0000256" key="6">
    <source>
        <dbReference type="ARBA" id="ARBA00023136"/>
    </source>
</evidence>
<dbReference type="KEGG" id="doa:AXF15_00290"/>
<proteinExistence type="inferred from homology"/>
<dbReference type="EMBL" id="CP014230">
    <property type="protein sequence ID" value="AMD91707.1"/>
    <property type="molecule type" value="Genomic_DNA"/>
</dbReference>
<keyword evidence="9" id="KW-1185">Reference proteome</keyword>
<evidence type="ECO:0000313" key="8">
    <source>
        <dbReference type="EMBL" id="AMD91707.1"/>
    </source>
</evidence>
<dbReference type="RefSeq" id="WP_066601653.1">
    <property type="nucleotide sequence ID" value="NZ_CP014230.1"/>
</dbReference>
<feature type="transmembrane region" description="Helical" evidence="7">
    <location>
        <begin position="25"/>
        <end position="43"/>
    </location>
</feature>
<feature type="transmembrane region" description="Helical" evidence="7">
    <location>
        <begin position="243"/>
        <end position="262"/>
    </location>
</feature>
<evidence type="ECO:0000256" key="7">
    <source>
        <dbReference type="RuleBase" id="RU362044"/>
    </source>
</evidence>
<accession>A0A0X8JN90</accession>
<evidence type="ECO:0000313" key="9">
    <source>
        <dbReference type="Proteomes" id="UP000063964"/>
    </source>
</evidence>
<dbReference type="GO" id="GO:0043190">
    <property type="term" value="C:ATP-binding cassette (ABC) transporter complex"/>
    <property type="evidence" value="ECO:0007669"/>
    <property type="project" value="InterPro"/>
</dbReference>
<keyword evidence="3" id="KW-0813">Transport</keyword>
<dbReference type="PANTHER" id="PTHR30188:SF4">
    <property type="entry name" value="PROTEIN TRIGALACTOSYLDIACYLGLYCEROL 1, CHLOROPLASTIC"/>
    <property type="match status" value="1"/>
</dbReference>
<feature type="transmembrane region" description="Helical" evidence="7">
    <location>
        <begin position="55"/>
        <end position="76"/>
    </location>
</feature>
<dbReference type="Proteomes" id="UP000063964">
    <property type="component" value="Chromosome"/>
</dbReference>
<evidence type="ECO:0000256" key="4">
    <source>
        <dbReference type="ARBA" id="ARBA00022692"/>
    </source>
</evidence>
<dbReference type="AlphaFoldDB" id="A0A0X8JN90"/>
<evidence type="ECO:0000256" key="5">
    <source>
        <dbReference type="ARBA" id="ARBA00022989"/>
    </source>
</evidence>
<dbReference type="PANTHER" id="PTHR30188">
    <property type="entry name" value="ABC TRANSPORTER PERMEASE PROTEIN-RELATED"/>
    <property type="match status" value="1"/>
</dbReference>
<feature type="transmembrane region" description="Helical" evidence="7">
    <location>
        <begin position="202"/>
        <end position="222"/>
    </location>
</feature>
<feature type="transmembrane region" description="Helical" evidence="7">
    <location>
        <begin position="150"/>
        <end position="174"/>
    </location>
</feature>
<reference evidence="9" key="1">
    <citation type="submission" date="2016-02" db="EMBL/GenBank/DDBJ databases">
        <authorList>
            <person name="Holder M.E."/>
            <person name="Ajami N.J."/>
            <person name="Petrosino J.F."/>
        </authorList>
    </citation>
    <scope>NUCLEOTIDE SEQUENCE [LARGE SCALE GENOMIC DNA]</scope>
    <source>
        <strain evidence="9">DSM 12838</strain>
    </source>
</reference>
<dbReference type="OrthoDB" id="9805022at2"/>
<keyword evidence="6 7" id="KW-0472">Membrane</keyword>
<evidence type="ECO:0000256" key="2">
    <source>
        <dbReference type="ARBA" id="ARBA00007556"/>
    </source>
</evidence>
<feature type="transmembrane region" description="Helical" evidence="7">
    <location>
        <begin position="88"/>
        <end position="112"/>
    </location>
</feature>
<organism evidence="8 9">
    <name type="scientific">Desulfomicrobium orale DSM 12838</name>
    <dbReference type="NCBI Taxonomy" id="888061"/>
    <lineage>
        <taxon>Bacteria</taxon>
        <taxon>Pseudomonadati</taxon>
        <taxon>Thermodesulfobacteriota</taxon>
        <taxon>Desulfovibrionia</taxon>
        <taxon>Desulfovibrionales</taxon>
        <taxon>Desulfomicrobiaceae</taxon>
        <taxon>Desulfomicrobium</taxon>
    </lineage>
</organism>
<dbReference type="STRING" id="888061.AXF15_00290"/>
<comment type="subcellular location">
    <subcellularLocation>
        <location evidence="1">Membrane</location>
        <topology evidence="1">Multi-pass membrane protein</topology>
    </subcellularLocation>
</comment>
<sequence length="263" mass="28058">MKHLLTIPAALGERAAAVTVHTGQWAVFSLTALAGLLRPRGLMPKILRDIHFIGFKSLSIIVLVAFFTGMVLGLQGHRTLVEFSAEGMLGVAVALSLVRELGPVLTAIMLIARAGSSISAEIGIMRISEQIDALSTMNVDPVRHLVTPRLAASFVCFPLLTAVFDCVGILGGYFSSTLLSTRSGIFFSKIQSSLQMEDVTGGFIKALVFSFIVMTVSCYCGYFTHLNRTSAGAQGVSNSTTSAVVQSCVYVLIADYVITSLLM</sequence>
<keyword evidence="5 7" id="KW-1133">Transmembrane helix</keyword>
<evidence type="ECO:0000256" key="1">
    <source>
        <dbReference type="ARBA" id="ARBA00004141"/>
    </source>
</evidence>